<sequence>MLKFNHQSNALEFIPAFLNVSYSVSLFFKHSSDAQSWANKIRFIRKVANKTDMIFPPVSCPVILYDPSQPTPKLNLELSFMNNKVTLVTSNNKILQTFNVSTNTSFIFISPFKTISIEDRMNAFSFLQPNWSEKAIVCDSKWCFGLITLTIYLMTSRQYAQNLKKINIPVFIASEFPEHRSNELVCSEVNMITSMEEPNLSKNLSNSKIQFKPVSVPEKASSKLELLMFDTQIKRKIYFSQIFKKKSQKNRKNQGHFYKKTLSFDEELAKLKRYDHFNIKLDNLQLNEKEFPEITKIDYVDQFLHPNIASQDLIDFYTAIGFKSTSNSRKINGYQFSKDVGSLVLQLLDDCSVKNPVFSQICSGIAYVLLKGANEKNIVQQIKEKFPENITKFIPNNNDDVYKRLVIFVARIIISKRITDFINRVMNDSEWRYSYYDHTSPIYSTEFLELLYAAILPLHTMKFVGPLDYNSLLSHEWKHDFLSPSVKVELQIKNIQNLLIQQDKAKIQSTVADIVSETINNFQKCYSHPVPCPLQSMKSVWYIFAISVSLYSHENITKMRECVESCTILLKDPDSMLNSLVMQGFKKGLLGYWCFAAVMAGREDNLFYEDSFLSDDSEMLSYIDGIHILSKILADLSLEYLPE</sequence>
<dbReference type="VEuPathDB" id="TrichDB:TVAG_388430"/>
<reference evidence="1" key="2">
    <citation type="journal article" date="2007" name="Science">
        <title>Draft genome sequence of the sexually transmitted pathogen Trichomonas vaginalis.</title>
        <authorList>
            <person name="Carlton J.M."/>
            <person name="Hirt R.P."/>
            <person name="Silva J.C."/>
            <person name="Delcher A.L."/>
            <person name="Schatz M."/>
            <person name="Zhao Q."/>
            <person name="Wortman J.R."/>
            <person name="Bidwell S.L."/>
            <person name="Alsmark U.C.M."/>
            <person name="Besteiro S."/>
            <person name="Sicheritz-Ponten T."/>
            <person name="Noel C.J."/>
            <person name="Dacks J.B."/>
            <person name="Foster P.G."/>
            <person name="Simillion C."/>
            <person name="Van de Peer Y."/>
            <person name="Miranda-Saavedra D."/>
            <person name="Barton G.J."/>
            <person name="Westrop G.D."/>
            <person name="Mueller S."/>
            <person name="Dessi D."/>
            <person name="Fiori P.L."/>
            <person name="Ren Q."/>
            <person name="Paulsen I."/>
            <person name="Zhang H."/>
            <person name="Bastida-Corcuera F.D."/>
            <person name="Simoes-Barbosa A."/>
            <person name="Brown M.T."/>
            <person name="Hayes R.D."/>
            <person name="Mukherjee M."/>
            <person name="Okumura C.Y."/>
            <person name="Schneider R."/>
            <person name="Smith A.J."/>
            <person name="Vanacova S."/>
            <person name="Villalvazo M."/>
            <person name="Haas B.J."/>
            <person name="Pertea M."/>
            <person name="Feldblyum T.V."/>
            <person name="Utterback T.R."/>
            <person name="Shu C.L."/>
            <person name="Osoegawa K."/>
            <person name="de Jong P.J."/>
            <person name="Hrdy I."/>
            <person name="Horvathova L."/>
            <person name="Zubacova Z."/>
            <person name="Dolezal P."/>
            <person name="Malik S.B."/>
            <person name="Logsdon J.M. Jr."/>
            <person name="Henze K."/>
            <person name="Gupta A."/>
            <person name="Wang C.C."/>
            <person name="Dunne R.L."/>
            <person name="Upcroft J.A."/>
            <person name="Upcroft P."/>
            <person name="White O."/>
            <person name="Salzberg S.L."/>
            <person name="Tang P."/>
            <person name="Chiu C.-H."/>
            <person name="Lee Y.-S."/>
            <person name="Embley T.M."/>
            <person name="Coombs G.H."/>
            <person name="Mottram J.C."/>
            <person name="Tachezy J."/>
            <person name="Fraser-Liggett C.M."/>
            <person name="Johnson P.J."/>
        </authorList>
    </citation>
    <scope>NUCLEOTIDE SEQUENCE [LARGE SCALE GENOMIC DNA]</scope>
    <source>
        <strain evidence="1">G3</strain>
    </source>
</reference>
<gene>
    <name evidence="1" type="ORF">TVAG_388430</name>
</gene>
<dbReference type="RefSeq" id="XP_001326735.1">
    <property type="nucleotide sequence ID" value="XM_001326700.1"/>
</dbReference>
<proteinExistence type="predicted"/>
<protein>
    <submittedName>
        <fullName evidence="1">Uncharacterized protein</fullName>
    </submittedName>
</protein>
<dbReference type="EMBL" id="DS113269">
    <property type="protein sequence ID" value="EAY14512.1"/>
    <property type="molecule type" value="Genomic_DNA"/>
</dbReference>
<dbReference type="VEuPathDB" id="TrichDB:TVAGG3_0321250"/>
<name>A2DYH7_TRIV3</name>
<reference evidence="1" key="1">
    <citation type="submission" date="2006-10" db="EMBL/GenBank/DDBJ databases">
        <authorList>
            <person name="Amadeo P."/>
            <person name="Zhao Q."/>
            <person name="Wortman J."/>
            <person name="Fraser-Liggett C."/>
            <person name="Carlton J."/>
        </authorList>
    </citation>
    <scope>NUCLEOTIDE SEQUENCE</scope>
    <source>
        <strain evidence="1">G3</strain>
    </source>
</reference>
<dbReference type="KEGG" id="tva:4772502"/>
<evidence type="ECO:0000313" key="1">
    <source>
        <dbReference type="EMBL" id="EAY14512.1"/>
    </source>
</evidence>
<evidence type="ECO:0000313" key="2">
    <source>
        <dbReference type="Proteomes" id="UP000001542"/>
    </source>
</evidence>
<keyword evidence="2" id="KW-1185">Reference proteome</keyword>
<dbReference type="Proteomes" id="UP000001542">
    <property type="component" value="Unassembled WGS sequence"/>
</dbReference>
<organism evidence="1 2">
    <name type="scientific">Trichomonas vaginalis (strain ATCC PRA-98 / G3)</name>
    <dbReference type="NCBI Taxonomy" id="412133"/>
    <lineage>
        <taxon>Eukaryota</taxon>
        <taxon>Metamonada</taxon>
        <taxon>Parabasalia</taxon>
        <taxon>Trichomonadida</taxon>
        <taxon>Trichomonadidae</taxon>
        <taxon>Trichomonas</taxon>
    </lineage>
</organism>
<dbReference type="InParanoid" id="A2DYH7"/>
<dbReference type="AlphaFoldDB" id="A2DYH7"/>
<accession>A2DYH7</accession>